<evidence type="ECO:0000256" key="2">
    <source>
        <dbReference type="SAM" id="Phobius"/>
    </source>
</evidence>
<feature type="compositionally biased region" description="Basic residues" evidence="1">
    <location>
        <begin position="184"/>
        <end position="197"/>
    </location>
</feature>
<feature type="transmembrane region" description="Helical" evidence="2">
    <location>
        <begin position="105"/>
        <end position="127"/>
    </location>
</feature>
<dbReference type="NCBIfam" id="TIGR02893">
    <property type="entry name" value="spore_yabQ"/>
    <property type="match status" value="1"/>
</dbReference>
<dbReference type="RefSeq" id="WP_249281493.1">
    <property type="nucleotide sequence ID" value="NZ_JACRST010000001.1"/>
</dbReference>
<keyword evidence="2" id="KW-0812">Transmembrane</keyword>
<feature type="transmembrane region" description="Helical" evidence="2">
    <location>
        <begin position="47"/>
        <end position="65"/>
    </location>
</feature>
<sequence>MIEVNTQTTVFLQSLALGFALGLFYDVFRIFRLAIRHSSAIIFLEDITYFVVCAIVTFLFSLSAINGHVRVFLVIGELLGATVYYFSLGALVMRVSKAIIRFVKALFRLLYRIFIRPFVVLFCWLAHKFERLSGKIAVRAKKVQAKAKYSLKQRGVLVYNLCVKGHHRNTKNVNEKRGGTPNARGKKRKKKRQGQVA</sequence>
<keyword evidence="4" id="KW-1185">Reference proteome</keyword>
<evidence type="ECO:0000313" key="3">
    <source>
        <dbReference type="EMBL" id="MBC8545335.1"/>
    </source>
</evidence>
<dbReference type="EMBL" id="JACRST010000001">
    <property type="protein sequence ID" value="MBC8545335.1"/>
    <property type="molecule type" value="Genomic_DNA"/>
</dbReference>
<feature type="transmembrane region" description="Helical" evidence="2">
    <location>
        <begin position="12"/>
        <end position="35"/>
    </location>
</feature>
<dbReference type="InterPro" id="IPR019074">
    <property type="entry name" value="YabQ"/>
</dbReference>
<feature type="transmembrane region" description="Helical" evidence="2">
    <location>
        <begin position="71"/>
        <end position="93"/>
    </location>
</feature>
<dbReference type="Proteomes" id="UP000653127">
    <property type="component" value="Unassembled WGS sequence"/>
</dbReference>
<evidence type="ECO:0000256" key="1">
    <source>
        <dbReference type="SAM" id="MobiDB-lite"/>
    </source>
</evidence>
<accession>A0A926DU58</accession>
<name>A0A926DU58_9FIRM</name>
<reference evidence="3" key="1">
    <citation type="submission" date="2020-08" db="EMBL/GenBank/DDBJ databases">
        <title>Genome public.</title>
        <authorList>
            <person name="Liu C."/>
            <person name="Sun Q."/>
        </authorList>
    </citation>
    <scope>NUCLEOTIDE SEQUENCE</scope>
    <source>
        <strain evidence="3">NSJ-31</strain>
    </source>
</reference>
<organism evidence="3 4">
    <name type="scientific">Ligaoa zhengdingensis</name>
    <dbReference type="NCBI Taxonomy" id="2763658"/>
    <lineage>
        <taxon>Bacteria</taxon>
        <taxon>Bacillati</taxon>
        <taxon>Bacillota</taxon>
        <taxon>Clostridia</taxon>
        <taxon>Eubacteriales</taxon>
        <taxon>Oscillospiraceae</taxon>
        <taxon>Ligaoa</taxon>
    </lineage>
</organism>
<keyword evidence="2" id="KW-0472">Membrane</keyword>
<dbReference type="Pfam" id="PF09578">
    <property type="entry name" value="Spore_YabQ"/>
    <property type="match status" value="1"/>
</dbReference>
<comment type="caution">
    <text evidence="3">The sequence shown here is derived from an EMBL/GenBank/DDBJ whole genome shotgun (WGS) entry which is preliminary data.</text>
</comment>
<gene>
    <name evidence="3" type="ORF">H8711_00095</name>
</gene>
<keyword evidence="2" id="KW-1133">Transmembrane helix</keyword>
<dbReference type="AlphaFoldDB" id="A0A926DU58"/>
<evidence type="ECO:0000313" key="4">
    <source>
        <dbReference type="Proteomes" id="UP000653127"/>
    </source>
</evidence>
<proteinExistence type="predicted"/>
<protein>
    <submittedName>
        <fullName evidence="3">Spore cortex biosynthesis protein YabQ</fullName>
    </submittedName>
</protein>
<feature type="region of interest" description="Disordered" evidence="1">
    <location>
        <begin position="170"/>
        <end position="197"/>
    </location>
</feature>